<dbReference type="Gene3D" id="2.30.30.100">
    <property type="match status" value="2"/>
</dbReference>
<dbReference type="GO" id="GO:0003723">
    <property type="term" value="F:RNA binding"/>
    <property type="evidence" value="ECO:0007669"/>
    <property type="project" value="TreeGrafter"/>
</dbReference>
<sequence>MPKGQPELKKVSSTENSDKRIRRSKYPDLIQYVGKRVIVKMNADRTVTGILVGFDVRVPLPISPYSLAGLHRSRENHVLLDISLTRYDGSLKRACEAKGLADTVNFLTTQSFMNLSMHECNEEFENGETLPLGQCVLRGNSIKIVEAVDRVHASGN</sequence>
<organism evidence="7 8">
    <name type="scientific">Penicillium argentinense</name>
    <dbReference type="NCBI Taxonomy" id="1131581"/>
    <lineage>
        <taxon>Eukaryota</taxon>
        <taxon>Fungi</taxon>
        <taxon>Dikarya</taxon>
        <taxon>Ascomycota</taxon>
        <taxon>Pezizomycotina</taxon>
        <taxon>Eurotiomycetes</taxon>
        <taxon>Eurotiomycetidae</taxon>
        <taxon>Eurotiales</taxon>
        <taxon>Aspergillaceae</taxon>
        <taxon>Penicillium</taxon>
    </lineage>
</organism>
<dbReference type="GO" id="GO:0005686">
    <property type="term" value="C:U2 snRNP"/>
    <property type="evidence" value="ECO:0007669"/>
    <property type="project" value="TreeGrafter"/>
</dbReference>
<evidence type="ECO:0000256" key="3">
    <source>
        <dbReference type="ARBA" id="ARBA00025892"/>
    </source>
</evidence>
<dbReference type="Proteomes" id="UP001149074">
    <property type="component" value="Unassembled WGS sequence"/>
</dbReference>
<keyword evidence="8" id="KW-1185">Reference proteome</keyword>
<dbReference type="AlphaFoldDB" id="A0A9W9EPN4"/>
<evidence type="ECO:0000313" key="7">
    <source>
        <dbReference type="EMBL" id="KAJ5085509.1"/>
    </source>
</evidence>
<name>A0A9W9EPN4_9EURO</name>
<keyword evidence="2 7" id="KW-0687">Ribonucleoprotein</keyword>
<reference evidence="7" key="2">
    <citation type="journal article" date="2023" name="IMA Fungus">
        <title>Comparative genomic study of the Penicillium genus elucidates a diverse pangenome and 15 lateral gene transfer events.</title>
        <authorList>
            <person name="Petersen C."/>
            <person name="Sorensen T."/>
            <person name="Nielsen M.R."/>
            <person name="Sondergaard T.E."/>
            <person name="Sorensen J.L."/>
            <person name="Fitzpatrick D.A."/>
            <person name="Frisvad J.C."/>
            <person name="Nielsen K.L."/>
        </authorList>
    </citation>
    <scope>NUCLEOTIDE SEQUENCE</scope>
    <source>
        <strain evidence="7">IBT 30761</strain>
    </source>
</reference>
<dbReference type="Pfam" id="PF01423">
    <property type="entry name" value="LSM"/>
    <property type="match status" value="2"/>
</dbReference>
<dbReference type="PANTHER" id="PTHR10553">
    <property type="entry name" value="SMALL NUCLEAR RIBONUCLEOPROTEIN"/>
    <property type="match status" value="1"/>
</dbReference>
<dbReference type="SMART" id="SM00651">
    <property type="entry name" value="Sm"/>
    <property type="match status" value="1"/>
</dbReference>
<feature type="domain" description="Sm" evidence="6">
    <location>
        <begin position="27"/>
        <end position="147"/>
    </location>
</feature>
<feature type="region of interest" description="Disordered" evidence="5">
    <location>
        <begin position="1"/>
        <end position="20"/>
    </location>
</feature>
<dbReference type="OrthoDB" id="2146at2759"/>
<comment type="caution">
    <text evidence="7">The sequence shown here is derived from an EMBL/GenBank/DDBJ whole genome shotgun (WGS) entry which is preliminary data.</text>
</comment>
<dbReference type="GO" id="GO:0005687">
    <property type="term" value="C:U4 snRNP"/>
    <property type="evidence" value="ECO:0007669"/>
    <property type="project" value="TreeGrafter"/>
</dbReference>
<dbReference type="GO" id="GO:0000398">
    <property type="term" value="P:mRNA splicing, via spliceosome"/>
    <property type="evidence" value="ECO:0007669"/>
    <property type="project" value="TreeGrafter"/>
</dbReference>
<evidence type="ECO:0000256" key="4">
    <source>
        <dbReference type="ARBA" id="ARBA00041356"/>
    </source>
</evidence>
<protein>
    <recommendedName>
        <fullName evidence="4">Sm protein G</fullName>
    </recommendedName>
</protein>
<dbReference type="GO" id="GO:0097526">
    <property type="term" value="C:spliceosomal tri-snRNP complex"/>
    <property type="evidence" value="ECO:0007669"/>
    <property type="project" value="TreeGrafter"/>
</dbReference>
<evidence type="ECO:0000256" key="1">
    <source>
        <dbReference type="ARBA" id="ARBA00006850"/>
    </source>
</evidence>
<reference evidence="7" key="1">
    <citation type="submission" date="2022-11" db="EMBL/GenBank/DDBJ databases">
        <authorList>
            <person name="Petersen C."/>
        </authorList>
    </citation>
    <scope>NUCLEOTIDE SEQUENCE</scope>
    <source>
        <strain evidence="7">IBT 30761</strain>
    </source>
</reference>
<evidence type="ECO:0000259" key="6">
    <source>
        <dbReference type="SMART" id="SM00651"/>
    </source>
</evidence>
<dbReference type="EMBL" id="JAPQKI010000010">
    <property type="protein sequence ID" value="KAJ5085509.1"/>
    <property type="molecule type" value="Genomic_DNA"/>
</dbReference>
<evidence type="ECO:0000313" key="8">
    <source>
        <dbReference type="Proteomes" id="UP001149074"/>
    </source>
</evidence>
<evidence type="ECO:0000256" key="2">
    <source>
        <dbReference type="ARBA" id="ARBA00023274"/>
    </source>
</evidence>
<dbReference type="GO" id="GO:0005682">
    <property type="term" value="C:U5 snRNP"/>
    <property type="evidence" value="ECO:0007669"/>
    <property type="project" value="TreeGrafter"/>
</dbReference>
<gene>
    <name evidence="7" type="ORF">N7532_010280</name>
</gene>
<dbReference type="GO" id="GO:0034719">
    <property type="term" value="C:SMN-Sm protein complex"/>
    <property type="evidence" value="ECO:0007669"/>
    <property type="project" value="TreeGrafter"/>
</dbReference>
<accession>A0A9W9EPN4</accession>
<dbReference type="PANTHER" id="PTHR10553:SF2">
    <property type="entry name" value="SMALL NUCLEAR RIBONUCLEOPROTEIN G"/>
    <property type="match status" value="1"/>
</dbReference>
<dbReference type="GeneID" id="81361750"/>
<dbReference type="GO" id="GO:0071011">
    <property type="term" value="C:precatalytic spliceosome"/>
    <property type="evidence" value="ECO:0007669"/>
    <property type="project" value="TreeGrafter"/>
</dbReference>
<dbReference type="GO" id="GO:0005685">
    <property type="term" value="C:U1 snRNP"/>
    <property type="evidence" value="ECO:0007669"/>
    <property type="project" value="TreeGrafter"/>
</dbReference>
<dbReference type="InterPro" id="IPR001163">
    <property type="entry name" value="Sm_dom_euk/arc"/>
</dbReference>
<evidence type="ECO:0000256" key="5">
    <source>
        <dbReference type="SAM" id="MobiDB-lite"/>
    </source>
</evidence>
<dbReference type="GO" id="GO:0071013">
    <property type="term" value="C:catalytic step 2 spliceosome"/>
    <property type="evidence" value="ECO:0007669"/>
    <property type="project" value="TreeGrafter"/>
</dbReference>
<comment type="similarity">
    <text evidence="1">Belongs to the snRNP Sm proteins family.</text>
</comment>
<dbReference type="RefSeq" id="XP_056470187.1">
    <property type="nucleotide sequence ID" value="XM_056622771.1"/>
</dbReference>
<dbReference type="SUPFAM" id="SSF50182">
    <property type="entry name" value="Sm-like ribonucleoproteins"/>
    <property type="match status" value="2"/>
</dbReference>
<comment type="subunit">
    <text evidence="3">Component of the heptameric LSM1-LSM7 complex, which consists of LSM1, LSM2, LSM3, LSM4, LSM5, LSM6 and LSM7. Component of the heptameric LSM2-LSM8 complex, which consists of LSM2, LSM3, LSM4, LSM5, LSM6, LSM7 and LSM8. The LSm subunits form a seven-membered ring structure with a doughnut shape.</text>
</comment>
<dbReference type="InterPro" id="IPR044641">
    <property type="entry name" value="Lsm7/SmG-like"/>
</dbReference>
<dbReference type="InterPro" id="IPR010920">
    <property type="entry name" value="LSM_dom_sf"/>
</dbReference>
<proteinExistence type="inferred from homology"/>
<feature type="compositionally biased region" description="Basic and acidic residues" evidence="5">
    <location>
        <begin position="1"/>
        <end position="19"/>
    </location>
</feature>
<dbReference type="GO" id="GO:0071004">
    <property type="term" value="C:U2-type prespliceosome"/>
    <property type="evidence" value="ECO:0007669"/>
    <property type="project" value="TreeGrafter"/>
</dbReference>